<feature type="coiled-coil region" evidence="1">
    <location>
        <begin position="121"/>
        <end position="170"/>
    </location>
</feature>
<name>A0A317SMW2_9PEZI</name>
<organism evidence="2 3">
    <name type="scientific">Tuber magnatum</name>
    <name type="common">white Piedmont truffle</name>
    <dbReference type="NCBI Taxonomy" id="42249"/>
    <lineage>
        <taxon>Eukaryota</taxon>
        <taxon>Fungi</taxon>
        <taxon>Dikarya</taxon>
        <taxon>Ascomycota</taxon>
        <taxon>Pezizomycotina</taxon>
        <taxon>Pezizomycetes</taxon>
        <taxon>Pezizales</taxon>
        <taxon>Tuberaceae</taxon>
        <taxon>Tuber</taxon>
    </lineage>
</organism>
<evidence type="ECO:0000313" key="3">
    <source>
        <dbReference type="Proteomes" id="UP000246991"/>
    </source>
</evidence>
<sequence>MAFNLARQLSFRKGFIPHHRATHFPRKFGHTAQRKVIDELIGEVLTKHEAPKMSELERLASLETEMGIHRKAINDGFSRIEGWIKLMVSGAGGTILFGFGGYPQLIYKVMVYDIQMTKEMKEHLEKVFTAAQKKVEDKLEQVEKVSTAAKRKTKEKLKQVEKVITAAEKKTDDKLEHLRRYSAKVL</sequence>
<dbReference type="EMBL" id="PYWC01000042">
    <property type="protein sequence ID" value="PWW75769.1"/>
    <property type="molecule type" value="Genomic_DNA"/>
</dbReference>
<gene>
    <name evidence="2" type="ORF">C7212DRAFT_345262</name>
</gene>
<protein>
    <submittedName>
        <fullName evidence="2">Uncharacterized protein</fullName>
    </submittedName>
</protein>
<evidence type="ECO:0000313" key="2">
    <source>
        <dbReference type="EMBL" id="PWW75769.1"/>
    </source>
</evidence>
<dbReference type="AlphaFoldDB" id="A0A317SMW2"/>
<dbReference type="OrthoDB" id="5401989at2759"/>
<keyword evidence="1" id="KW-0175">Coiled coil</keyword>
<comment type="caution">
    <text evidence="2">The sequence shown here is derived from an EMBL/GenBank/DDBJ whole genome shotgun (WGS) entry which is preliminary data.</text>
</comment>
<keyword evidence="3" id="KW-1185">Reference proteome</keyword>
<dbReference type="Proteomes" id="UP000246991">
    <property type="component" value="Unassembled WGS sequence"/>
</dbReference>
<accession>A0A317SMW2</accession>
<evidence type="ECO:0000256" key="1">
    <source>
        <dbReference type="SAM" id="Coils"/>
    </source>
</evidence>
<reference evidence="2 3" key="1">
    <citation type="submission" date="2018-03" db="EMBL/GenBank/DDBJ databases">
        <title>Genomes of Pezizomycetes fungi and the evolution of truffles.</title>
        <authorList>
            <person name="Murat C."/>
            <person name="Payen T."/>
            <person name="Noel B."/>
            <person name="Kuo A."/>
            <person name="Martin F.M."/>
        </authorList>
    </citation>
    <scope>NUCLEOTIDE SEQUENCE [LARGE SCALE GENOMIC DNA]</scope>
    <source>
        <strain evidence="2">091103-1</strain>
    </source>
</reference>
<proteinExistence type="predicted"/>